<dbReference type="InterPro" id="IPR036188">
    <property type="entry name" value="FAD/NAD-bd_sf"/>
</dbReference>
<dbReference type="Proteomes" id="UP000040453">
    <property type="component" value="Unassembled WGS sequence"/>
</dbReference>
<comment type="similarity">
    <text evidence="2">Belongs to the NADH dehydrogenase family.</text>
</comment>
<dbReference type="PRINTS" id="PR00368">
    <property type="entry name" value="FADPNR"/>
</dbReference>
<keyword evidence="3" id="KW-0285">Flavoprotein</keyword>
<evidence type="ECO:0000256" key="2">
    <source>
        <dbReference type="ARBA" id="ARBA00005272"/>
    </source>
</evidence>
<dbReference type="Pfam" id="PF07992">
    <property type="entry name" value="Pyr_redox_2"/>
    <property type="match status" value="1"/>
</dbReference>
<reference evidence="7 8" key="1">
    <citation type="submission" date="2014-11" db="EMBL/GenBank/DDBJ databases">
        <authorList>
            <person name="Urmite Genomes Urmite Genomes"/>
        </authorList>
    </citation>
    <scope>NUCLEOTIDE SEQUENCE [LARGE SCALE GENOMIC DNA]</scope>
    <source>
        <strain evidence="7 8">Oc5</strain>
    </source>
</reference>
<dbReference type="STRING" id="545501.BN997_01317"/>
<dbReference type="AlphaFoldDB" id="A0A0A1MNY0"/>
<evidence type="ECO:0000313" key="8">
    <source>
        <dbReference type="Proteomes" id="UP000040453"/>
    </source>
</evidence>
<sequence>MIKPHIVILGAGYGGIMTAVKLQKQLGKNEAEITLVHKYDYHFQASCLHENAAGTRHQDRSKIKIKEIINRSKINFIIDEVVSIKRNSKKIKLKNKELHYDLLVIGLGFEPRAEGIPGLDEHAYSITDINSARFVREHIEYNFASYANAEKKDESKLNIVIGGGGILGVEFAGELINQIPEICREFDIEKTQVHISILEESKSLLPGFDEKLAHYAATSLQSRGVEIIHQAKLKECQDNKIIYETEGKNHKICTHTFIWTGGVQANPAFEKAGLALKNKKIEVDPNMLSTKDDSIFVVGECAYTADEHGEEVLPTAKKAIEESAVVAKNVSSRLRNKELTACQPVKQGMLATLGQEDGVAVIKNRKVFGWRAVLVKRIYDNHYLFQLGGWQLLLKKGNFHLL</sequence>
<dbReference type="PANTHER" id="PTHR42913:SF3">
    <property type="entry name" value="64 KDA MITOCHONDRIAL NADH DEHYDROGENASE (EUROFUNG)"/>
    <property type="match status" value="1"/>
</dbReference>
<comment type="cofactor">
    <cofactor evidence="1">
        <name>FAD</name>
        <dbReference type="ChEBI" id="CHEBI:57692"/>
    </cofactor>
</comment>
<evidence type="ECO:0000259" key="6">
    <source>
        <dbReference type="Pfam" id="PF07992"/>
    </source>
</evidence>
<dbReference type="EMBL" id="CDGG01000001">
    <property type="protein sequence ID" value="CEI81494.1"/>
    <property type="molecule type" value="Genomic_DNA"/>
</dbReference>
<dbReference type="InterPro" id="IPR023753">
    <property type="entry name" value="FAD/NAD-binding_dom"/>
</dbReference>
<feature type="domain" description="FAD/NAD(P)-binding" evidence="6">
    <location>
        <begin position="5"/>
        <end position="322"/>
    </location>
</feature>
<dbReference type="OrthoDB" id="9781621at2"/>
<name>A0A0A1MNY0_9BACI</name>
<dbReference type="PANTHER" id="PTHR42913">
    <property type="entry name" value="APOPTOSIS-INDUCING FACTOR 1"/>
    <property type="match status" value="1"/>
</dbReference>
<dbReference type="PRINTS" id="PR00411">
    <property type="entry name" value="PNDRDTASEI"/>
</dbReference>
<dbReference type="SUPFAM" id="SSF51905">
    <property type="entry name" value="FAD/NAD(P)-binding domain"/>
    <property type="match status" value="2"/>
</dbReference>
<accession>A0A0A1MNY0</accession>
<dbReference type="GO" id="GO:0003955">
    <property type="term" value="F:NAD(P)H dehydrogenase (quinone) activity"/>
    <property type="evidence" value="ECO:0007669"/>
    <property type="project" value="TreeGrafter"/>
</dbReference>
<keyword evidence="5" id="KW-0560">Oxidoreductase</keyword>
<protein>
    <submittedName>
        <fullName evidence="7">NADH dehydrogenase-like protein</fullName>
    </submittedName>
</protein>
<dbReference type="Gene3D" id="3.50.50.100">
    <property type="match status" value="1"/>
</dbReference>
<keyword evidence="8" id="KW-1185">Reference proteome</keyword>
<evidence type="ECO:0000256" key="1">
    <source>
        <dbReference type="ARBA" id="ARBA00001974"/>
    </source>
</evidence>
<organism evidence="7 8">
    <name type="scientific">Oceanobacillus oncorhynchi</name>
    <dbReference type="NCBI Taxonomy" id="545501"/>
    <lineage>
        <taxon>Bacteria</taxon>
        <taxon>Bacillati</taxon>
        <taxon>Bacillota</taxon>
        <taxon>Bacilli</taxon>
        <taxon>Bacillales</taxon>
        <taxon>Bacillaceae</taxon>
        <taxon>Oceanobacillus</taxon>
    </lineage>
</organism>
<keyword evidence="4" id="KW-0274">FAD</keyword>
<evidence type="ECO:0000256" key="3">
    <source>
        <dbReference type="ARBA" id="ARBA00022630"/>
    </source>
</evidence>
<evidence type="ECO:0000256" key="4">
    <source>
        <dbReference type="ARBA" id="ARBA00022827"/>
    </source>
</evidence>
<dbReference type="RefSeq" id="WP_042530657.1">
    <property type="nucleotide sequence ID" value="NZ_CDGG01000001.1"/>
</dbReference>
<proteinExistence type="inferred from homology"/>
<dbReference type="InterPro" id="IPR051169">
    <property type="entry name" value="NADH-Q_oxidoreductase"/>
</dbReference>
<evidence type="ECO:0000256" key="5">
    <source>
        <dbReference type="ARBA" id="ARBA00023002"/>
    </source>
</evidence>
<evidence type="ECO:0000313" key="7">
    <source>
        <dbReference type="EMBL" id="CEI81494.1"/>
    </source>
</evidence>
<dbReference type="GO" id="GO:0019646">
    <property type="term" value="P:aerobic electron transport chain"/>
    <property type="evidence" value="ECO:0007669"/>
    <property type="project" value="TreeGrafter"/>
</dbReference>
<gene>
    <name evidence="7" type="ORF">BN997_01317</name>
</gene>